<evidence type="ECO:0000256" key="3">
    <source>
        <dbReference type="ARBA" id="ARBA00022692"/>
    </source>
</evidence>
<organism evidence="12 13">
    <name type="scientific">Phototrophicus methaneseepsis</name>
    <dbReference type="NCBI Taxonomy" id="2710758"/>
    <lineage>
        <taxon>Bacteria</taxon>
        <taxon>Bacillati</taxon>
        <taxon>Chloroflexota</taxon>
        <taxon>Candidatus Thermofontia</taxon>
        <taxon>Phototrophicales</taxon>
        <taxon>Phototrophicaceae</taxon>
        <taxon>Phototrophicus</taxon>
    </lineage>
</organism>
<dbReference type="GO" id="GO:0009055">
    <property type="term" value="F:electron transfer activity"/>
    <property type="evidence" value="ECO:0007669"/>
    <property type="project" value="InterPro"/>
</dbReference>
<sequence length="757" mass="83173">MTTIFRWNKMQRRRFFKAILPALLLLITTLYGIALPVRAHGYIVRSIPEDRATLERPPTRLQYWFSEALEPSFSSINLRDETGQIIMTGGVDDNDSSLLALQIPPGLLSAGSYIVELRPAFASDGHVVAESRVFFVGDAAANLEGSAASDLPLTLEIIWKALLDAGAYLLFGAFTVYAWVLIPAWGSNKYPIGNLPPRLMRRLEHIVAIGFALTIGANILALIQQSMVFFNADAGRVIRDGLWQVVRVGSRFGDMWNARMLFLIVAIGLLLLSRAYRDAAPALTRSMWRGNAWLIALIIGTQAINSHAAGSLILPWLGMIMHWLHTLGVAFWIGGVLVLVAVLPVALKPYDGAQRQAALQAVMRHFSRLLVAAVMIVVVSGIYNSSNWFLSPDTVASTYGVAMGAKLVMVALLLLMGALHHIALRPQLLERFSFLRRGVDWAGSFGSSMRIEALVAVVALASAAALSSTPTPQPDFLQNEVVTPQATQTIDDLTVTMTISPGGPGVNTVDIVLQRGETPLNNAEVDVQVSSPSRAIRGDWQEADPLDAGLYVAASDIIDRAGEWWSVLNITLSNGESYRVAFSWQISADAAVIQSRPPTPLTWTAIVLVTLTLLVLLVPPIRDYAAKNMEFSAQNVLIGVGVTAISIVALIIGVVIMVQQMQQLEESRNPRPDYVNTQLPTQESLVRGQAQYEQHCIAWLNSSDFPVLLRQVESFRDDALYLITLEGWRNVPPCDEALTDDERWDVVNYLRTLQPKR</sequence>
<evidence type="ECO:0000256" key="2">
    <source>
        <dbReference type="ARBA" id="ARBA00022475"/>
    </source>
</evidence>
<dbReference type="PANTHER" id="PTHR34820">
    <property type="entry name" value="INNER MEMBRANE PROTEIN YEBZ"/>
    <property type="match status" value="1"/>
</dbReference>
<dbReference type="InterPro" id="IPR014755">
    <property type="entry name" value="Cu-Rt/internalin_Ig-like"/>
</dbReference>
<keyword evidence="3 9" id="KW-0812">Transmembrane</keyword>
<proteinExistence type="predicted"/>
<dbReference type="GO" id="GO:0005507">
    <property type="term" value="F:copper ion binding"/>
    <property type="evidence" value="ECO:0007669"/>
    <property type="project" value="InterPro"/>
</dbReference>
<dbReference type="GO" id="GO:0005886">
    <property type="term" value="C:plasma membrane"/>
    <property type="evidence" value="ECO:0007669"/>
    <property type="project" value="UniProtKB-SubCell"/>
</dbReference>
<dbReference type="Pfam" id="PF05425">
    <property type="entry name" value="CopD"/>
    <property type="match status" value="1"/>
</dbReference>
<dbReference type="InterPro" id="IPR032694">
    <property type="entry name" value="CopC/D"/>
</dbReference>
<dbReference type="PANTHER" id="PTHR34820:SF4">
    <property type="entry name" value="INNER MEMBRANE PROTEIN YEBZ"/>
    <property type="match status" value="1"/>
</dbReference>
<keyword evidence="13" id="KW-1185">Reference proteome</keyword>
<feature type="transmembrane region" description="Helical" evidence="9">
    <location>
        <begin position="366"/>
        <end position="383"/>
    </location>
</feature>
<evidence type="ECO:0000256" key="9">
    <source>
        <dbReference type="SAM" id="Phobius"/>
    </source>
</evidence>
<feature type="transmembrane region" description="Helical" evidence="9">
    <location>
        <begin position="293"/>
        <end position="317"/>
    </location>
</feature>
<keyword evidence="5" id="KW-0732">Signal</keyword>
<dbReference type="Proteomes" id="UP000594468">
    <property type="component" value="Chromosome"/>
</dbReference>
<dbReference type="InterPro" id="IPR036909">
    <property type="entry name" value="Cyt_c-like_dom_sf"/>
</dbReference>
<dbReference type="EMBL" id="CP062983">
    <property type="protein sequence ID" value="QPC84466.1"/>
    <property type="molecule type" value="Genomic_DNA"/>
</dbReference>
<dbReference type="GO" id="GO:0042597">
    <property type="term" value="C:periplasmic space"/>
    <property type="evidence" value="ECO:0007669"/>
    <property type="project" value="InterPro"/>
</dbReference>
<evidence type="ECO:0000256" key="5">
    <source>
        <dbReference type="ARBA" id="ARBA00022729"/>
    </source>
</evidence>
<protein>
    <submittedName>
        <fullName evidence="12">Copper resistance protein CopC/CopD</fullName>
    </submittedName>
</protein>
<feature type="transmembrane region" description="Helical" evidence="9">
    <location>
        <begin position="601"/>
        <end position="621"/>
    </location>
</feature>
<evidence type="ECO:0000259" key="11">
    <source>
        <dbReference type="Pfam" id="PF05425"/>
    </source>
</evidence>
<dbReference type="AlphaFoldDB" id="A0A7S8IG88"/>
<dbReference type="InterPro" id="IPR007348">
    <property type="entry name" value="CopC_dom"/>
</dbReference>
<gene>
    <name evidence="12" type="ORF">G4Y79_08845</name>
</gene>
<dbReference type="InterPro" id="IPR008457">
    <property type="entry name" value="Cu-R_CopD_dom"/>
</dbReference>
<dbReference type="InterPro" id="IPR014756">
    <property type="entry name" value="Ig_E-set"/>
</dbReference>
<dbReference type="SUPFAM" id="SSF81296">
    <property type="entry name" value="E set domains"/>
    <property type="match status" value="1"/>
</dbReference>
<feature type="domain" description="Copper resistance protein D" evidence="11">
    <location>
        <begin position="361"/>
        <end position="466"/>
    </location>
</feature>
<evidence type="ECO:0000256" key="8">
    <source>
        <dbReference type="ARBA" id="ARBA00023136"/>
    </source>
</evidence>
<evidence type="ECO:0000259" key="10">
    <source>
        <dbReference type="Pfam" id="PF04234"/>
    </source>
</evidence>
<keyword evidence="4" id="KW-0479">Metal-binding</keyword>
<evidence type="ECO:0000256" key="4">
    <source>
        <dbReference type="ARBA" id="ARBA00022723"/>
    </source>
</evidence>
<feature type="transmembrane region" description="Helical" evidence="9">
    <location>
        <begin position="165"/>
        <end position="185"/>
    </location>
</feature>
<keyword evidence="7" id="KW-0186">Copper</keyword>
<dbReference type="KEGG" id="pmet:G4Y79_08845"/>
<evidence type="ECO:0000256" key="7">
    <source>
        <dbReference type="ARBA" id="ARBA00023008"/>
    </source>
</evidence>
<evidence type="ECO:0000256" key="1">
    <source>
        <dbReference type="ARBA" id="ARBA00004651"/>
    </source>
</evidence>
<dbReference type="Gene3D" id="2.60.40.1220">
    <property type="match status" value="1"/>
</dbReference>
<keyword evidence="8 9" id="KW-0472">Membrane</keyword>
<reference evidence="12 13" key="1">
    <citation type="submission" date="2020-02" db="EMBL/GenBank/DDBJ databases">
        <authorList>
            <person name="Zheng R.K."/>
            <person name="Sun C.M."/>
        </authorList>
    </citation>
    <scope>NUCLEOTIDE SEQUENCE [LARGE SCALE GENOMIC DNA]</scope>
    <source>
        <strain evidence="13">rifampicinis</strain>
    </source>
</reference>
<keyword evidence="2" id="KW-1003">Cell membrane</keyword>
<name>A0A7S8IG88_9CHLR</name>
<feature type="transmembrane region" description="Helical" evidence="9">
    <location>
        <begin position="636"/>
        <end position="658"/>
    </location>
</feature>
<feature type="transmembrane region" description="Helical" evidence="9">
    <location>
        <begin position="206"/>
        <end position="223"/>
    </location>
</feature>
<dbReference type="GO" id="GO:0020037">
    <property type="term" value="F:heme binding"/>
    <property type="evidence" value="ECO:0007669"/>
    <property type="project" value="InterPro"/>
</dbReference>
<feature type="transmembrane region" description="Helical" evidence="9">
    <location>
        <begin position="323"/>
        <end position="346"/>
    </location>
</feature>
<keyword evidence="6 9" id="KW-1133">Transmembrane helix</keyword>
<comment type="subcellular location">
    <subcellularLocation>
        <location evidence="1">Cell membrane</location>
        <topology evidence="1">Multi-pass membrane protein</topology>
    </subcellularLocation>
</comment>
<dbReference type="RefSeq" id="WP_195172529.1">
    <property type="nucleotide sequence ID" value="NZ_CP062983.1"/>
</dbReference>
<feature type="transmembrane region" description="Helical" evidence="9">
    <location>
        <begin position="256"/>
        <end position="272"/>
    </location>
</feature>
<feature type="domain" description="CopC" evidence="10">
    <location>
        <begin position="40"/>
        <end position="136"/>
    </location>
</feature>
<accession>A0A7S8IG88</accession>
<evidence type="ECO:0000256" key="6">
    <source>
        <dbReference type="ARBA" id="ARBA00022989"/>
    </source>
</evidence>
<dbReference type="GO" id="GO:0046688">
    <property type="term" value="P:response to copper ion"/>
    <property type="evidence" value="ECO:0007669"/>
    <property type="project" value="InterPro"/>
</dbReference>
<dbReference type="Pfam" id="PF04234">
    <property type="entry name" value="CopC"/>
    <property type="match status" value="1"/>
</dbReference>
<evidence type="ECO:0000313" key="13">
    <source>
        <dbReference type="Proteomes" id="UP000594468"/>
    </source>
</evidence>
<feature type="transmembrane region" description="Helical" evidence="9">
    <location>
        <begin position="403"/>
        <end position="424"/>
    </location>
</feature>
<dbReference type="GO" id="GO:0006825">
    <property type="term" value="P:copper ion transport"/>
    <property type="evidence" value="ECO:0007669"/>
    <property type="project" value="InterPro"/>
</dbReference>
<evidence type="ECO:0000313" key="12">
    <source>
        <dbReference type="EMBL" id="QPC84466.1"/>
    </source>
</evidence>
<dbReference type="SUPFAM" id="SSF46626">
    <property type="entry name" value="Cytochrome c"/>
    <property type="match status" value="1"/>
</dbReference>